<dbReference type="PANTHER" id="PTHR30629:SF6">
    <property type="entry name" value="PROPHAGE INTEGRASE INTA-RELATED"/>
    <property type="match status" value="1"/>
</dbReference>
<evidence type="ECO:0000256" key="5">
    <source>
        <dbReference type="PROSITE-ProRule" id="PRU01248"/>
    </source>
</evidence>
<dbReference type="InterPro" id="IPR002104">
    <property type="entry name" value="Integrase_catalytic"/>
</dbReference>
<dbReference type="Pfam" id="PF00589">
    <property type="entry name" value="Phage_integrase"/>
    <property type="match status" value="1"/>
</dbReference>
<evidence type="ECO:0000259" key="7">
    <source>
        <dbReference type="PROSITE" id="PS51900"/>
    </source>
</evidence>
<dbReference type="InterPro" id="IPR011010">
    <property type="entry name" value="DNA_brk_join_enz"/>
</dbReference>
<dbReference type="Gene3D" id="1.10.150.130">
    <property type="match status" value="1"/>
</dbReference>
<feature type="domain" description="Core-binding (CB)" evidence="7">
    <location>
        <begin position="83"/>
        <end position="161"/>
    </location>
</feature>
<evidence type="ECO:0000256" key="3">
    <source>
        <dbReference type="ARBA" id="ARBA00023125"/>
    </source>
</evidence>
<accession>A0A077FCP2</accession>
<dbReference type="InterPro" id="IPR044068">
    <property type="entry name" value="CB"/>
</dbReference>
<dbReference type="GO" id="GO:0006310">
    <property type="term" value="P:DNA recombination"/>
    <property type="evidence" value="ECO:0007669"/>
    <property type="project" value="UniProtKB-KW"/>
</dbReference>
<dbReference type="Pfam" id="PF22022">
    <property type="entry name" value="Phage_int_M"/>
    <property type="match status" value="1"/>
</dbReference>
<evidence type="ECO:0000256" key="2">
    <source>
        <dbReference type="ARBA" id="ARBA00022908"/>
    </source>
</evidence>
<dbReference type="Proteomes" id="UP000028931">
    <property type="component" value="Chromosome"/>
</dbReference>
<proteinExistence type="inferred from homology"/>
<keyword evidence="4" id="KW-0233">DNA recombination</keyword>
<dbReference type="CDD" id="cd01189">
    <property type="entry name" value="INT_ICEBs1_C_like"/>
    <property type="match status" value="1"/>
</dbReference>
<dbReference type="GO" id="GO:0015074">
    <property type="term" value="P:DNA integration"/>
    <property type="evidence" value="ECO:0007669"/>
    <property type="project" value="UniProtKB-KW"/>
</dbReference>
<dbReference type="HOGENOM" id="CLU_027562_8_2_6"/>
<reference evidence="8 9" key="1">
    <citation type="submission" date="2014-07" db="EMBL/GenBank/DDBJ databases">
        <authorList>
            <person name="Lee K."/>
            <person name="Lim J.Y."/>
            <person name="Hwang I."/>
        </authorList>
    </citation>
    <scope>NUCLEOTIDE SEQUENCE [LARGE SCALE GENOMIC DNA]</scope>
    <source>
        <strain evidence="8 9">KL28</strain>
    </source>
</reference>
<evidence type="ECO:0000313" key="8">
    <source>
        <dbReference type="EMBL" id="AIL61101.1"/>
    </source>
</evidence>
<dbReference type="SUPFAM" id="SSF56349">
    <property type="entry name" value="DNA breaking-rejoining enzymes"/>
    <property type="match status" value="1"/>
</dbReference>
<dbReference type="OrthoDB" id="5391994at2"/>
<evidence type="ECO:0000313" key="9">
    <source>
        <dbReference type="Proteomes" id="UP000028931"/>
    </source>
</evidence>
<dbReference type="KEGG" id="palk:PSAKL28_18770"/>
<feature type="domain" description="Tyr recombinase" evidence="6">
    <location>
        <begin position="182"/>
        <end position="384"/>
    </location>
</feature>
<dbReference type="EMBL" id="CP009048">
    <property type="protein sequence ID" value="AIL61101.1"/>
    <property type="molecule type" value="Genomic_DNA"/>
</dbReference>
<dbReference type="InterPro" id="IPR013762">
    <property type="entry name" value="Integrase-like_cat_sf"/>
</dbReference>
<dbReference type="InterPro" id="IPR010998">
    <property type="entry name" value="Integrase_recombinase_N"/>
</dbReference>
<protein>
    <submittedName>
        <fullName evidence="8">Phage integrase</fullName>
    </submittedName>
</protein>
<dbReference type="AlphaFoldDB" id="A0A077FCP2"/>
<sequence length="397" mass="44911">MAGRRMGLPTGVEFIGKSIRIRFTVNGERRSETLAYPQTAKGIKAAADLRTQVISLANHGVLDEKRYAELFPVSSYTAPTSELMFGEYAQSWLDSLEVVQDTRSNYKGLMNNYWMPHLAALPIRAVTPMVLREVVAKTKWKSSTVKRAAIARVKAMFRAAVYDEVVDKNPAASIQLPQKNRKQVDPFTVEEADALIEWMYANFSRCNQVFAAFYEFAFYTGMRTGEIMALRWDEIDLEKKTAHICRIVVENQVVERTKTKYTRTVMLNSRAMGALEKAREISHYRSRQKRRVSTDSPFVFQPAGRSPHMKGPSTPGGHFNEAIAGKGIRPRPQYNCRHTYATMCLMSGMNPAFIAGQLGHSVQVLLSTYAKWLSSANDWSELEKLEMQLIGTELVQD</sequence>
<dbReference type="PANTHER" id="PTHR30629">
    <property type="entry name" value="PROPHAGE INTEGRASE"/>
    <property type="match status" value="1"/>
</dbReference>
<dbReference type="InterPro" id="IPR022000">
    <property type="entry name" value="Min27-like_integrase_DNA_bind"/>
</dbReference>
<dbReference type="GO" id="GO:0003677">
    <property type="term" value="F:DNA binding"/>
    <property type="evidence" value="ECO:0007669"/>
    <property type="project" value="UniProtKB-UniRule"/>
</dbReference>
<dbReference type="PROSITE" id="PS51898">
    <property type="entry name" value="TYR_RECOMBINASE"/>
    <property type="match status" value="1"/>
</dbReference>
<name>A0A077FCP2_9PSED</name>
<keyword evidence="3 5" id="KW-0238">DNA-binding</keyword>
<keyword evidence="2" id="KW-0229">DNA integration</keyword>
<dbReference type="InterPro" id="IPR050808">
    <property type="entry name" value="Phage_Integrase"/>
</dbReference>
<evidence type="ECO:0000259" key="6">
    <source>
        <dbReference type="PROSITE" id="PS51898"/>
    </source>
</evidence>
<evidence type="ECO:0000256" key="4">
    <source>
        <dbReference type="ARBA" id="ARBA00023172"/>
    </source>
</evidence>
<dbReference type="InterPro" id="IPR053876">
    <property type="entry name" value="Phage_int_M"/>
</dbReference>
<dbReference type="PROSITE" id="PS51900">
    <property type="entry name" value="CB"/>
    <property type="match status" value="1"/>
</dbReference>
<comment type="similarity">
    <text evidence="1">Belongs to the 'phage' integrase family.</text>
</comment>
<organism evidence="8 9">
    <name type="scientific">Pseudomonas alkylphenolica</name>
    <dbReference type="NCBI Taxonomy" id="237609"/>
    <lineage>
        <taxon>Bacteria</taxon>
        <taxon>Pseudomonadati</taxon>
        <taxon>Pseudomonadota</taxon>
        <taxon>Gammaproteobacteria</taxon>
        <taxon>Pseudomonadales</taxon>
        <taxon>Pseudomonadaceae</taxon>
        <taxon>Pseudomonas</taxon>
    </lineage>
</organism>
<dbReference type="eggNOG" id="COG0582">
    <property type="taxonomic scope" value="Bacteria"/>
</dbReference>
<dbReference type="Pfam" id="PF12167">
    <property type="entry name" value="Arm-DNA-bind_2"/>
    <property type="match status" value="1"/>
</dbReference>
<dbReference type="Gene3D" id="1.10.443.10">
    <property type="entry name" value="Intergrase catalytic core"/>
    <property type="match status" value="1"/>
</dbReference>
<gene>
    <name evidence="8" type="ORF">PSAKL28_18770</name>
</gene>
<evidence type="ECO:0000256" key="1">
    <source>
        <dbReference type="ARBA" id="ARBA00008857"/>
    </source>
</evidence>